<dbReference type="CDD" id="cd03255">
    <property type="entry name" value="ABC_MJ0796_LolCDE_FtsE"/>
    <property type="match status" value="1"/>
</dbReference>
<dbReference type="InterPro" id="IPR003593">
    <property type="entry name" value="AAA+_ATPase"/>
</dbReference>
<gene>
    <name evidence="6" type="ORF">RIF25_00120</name>
</gene>
<evidence type="ECO:0000259" key="5">
    <source>
        <dbReference type="PROSITE" id="PS50893"/>
    </source>
</evidence>
<dbReference type="Proteomes" id="UP001268256">
    <property type="component" value="Unassembled WGS sequence"/>
</dbReference>
<evidence type="ECO:0000313" key="6">
    <source>
        <dbReference type="EMBL" id="MDS3859199.1"/>
    </source>
</evidence>
<dbReference type="GO" id="GO:0005524">
    <property type="term" value="F:ATP binding"/>
    <property type="evidence" value="ECO:0007669"/>
    <property type="project" value="UniProtKB-KW"/>
</dbReference>
<dbReference type="AlphaFoldDB" id="A0AAE4JWR5"/>
<dbReference type="Pfam" id="PF00005">
    <property type="entry name" value="ABC_tran"/>
    <property type="match status" value="1"/>
</dbReference>
<dbReference type="InterPro" id="IPR003439">
    <property type="entry name" value="ABC_transporter-like_ATP-bd"/>
</dbReference>
<evidence type="ECO:0000313" key="7">
    <source>
        <dbReference type="Proteomes" id="UP001268256"/>
    </source>
</evidence>
<keyword evidence="2" id="KW-0547">Nucleotide-binding</keyword>
<dbReference type="InterPro" id="IPR015854">
    <property type="entry name" value="ABC_transpr_LolD-like"/>
</dbReference>
<dbReference type="GO" id="GO:0005886">
    <property type="term" value="C:plasma membrane"/>
    <property type="evidence" value="ECO:0007669"/>
    <property type="project" value="TreeGrafter"/>
</dbReference>
<reference evidence="7" key="1">
    <citation type="submission" date="2023-07" db="EMBL/GenBank/DDBJ databases">
        <authorList>
            <person name="Luz R."/>
            <person name="Cordeiro R."/>
            <person name="Fonseca A."/>
            <person name="Goncalves V."/>
        </authorList>
    </citation>
    <scope>NUCLEOTIDE SEQUENCE [LARGE SCALE GENOMIC DNA]</scope>
    <source>
        <strain evidence="7">BACA0444</strain>
    </source>
</reference>
<evidence type="ECO:0000256" key="3">
    <source>
        <dbReference type="ARBA" id="ARBA00022840"/>
    </source>
</evidence>
<dbReference type="PROSITE" id="PS00211">
    <property type="entry name" value="ABC_TRANSPORTER_1"/>
    <property type="match status" value="1"/>
</dbReference>
<dbReference type="EMBL" id="JAVMIP010000001">
    <property type="protein sequence ID" value="MDS3859199.1"/>
    <property type="molecule type" value="Genomic_DNA"/>
</dbReference>
<dbReference type="InterPro" id="IPR017911">
    <property type="entry name" value="MacB-like_ATP-bd"/>
</dbReference>
<evidence type="ECO:0000256" key="4">
    <source>
        <dbReference type="SAM" id="MobiDB-lite"/>
    </source>
</evidence>
<sequence>MTAFTPLLNAQNLSKTYTTAWGVVDAVKEVSVSLWPGQFTAIIGRSGSGKSSLLAMISGLSRPTRGLVKIQDTNIWELSAQQRAEMRNRSFGFVFQFASLLPTLRAIDNVALPGLVGNTTTSTQAYDRAALLLEQVGLGHRCQAYPGQLSGGEQRRVAIARALMNNPPLLMADEPTGDLDETTELEIMALLLHLCRSQNISLVIVTHNLSLTQYADQVLHLDQGKITEIKQDRELDQKTDPLPLPPLKQPEGSPTQVPISLGTNLGIDRRKFLWLLPIFSVAWGLDAGLAWYQRRVARAQKQALAQLDQASHGYLYIDLQNVAYEPDGQSYRLTLVMQNLDREHPLYIQILPLRAFVQTGFTWQEIPTDVLGESRNSLIKLTTQATLETVFTPNVPQPTELIPGYMHIRIDTDLLISQRPQPEDDLIHRSDPYYFYLKPHNADDAEILRHSHYPGPPPIYISMPPH</sequence>
<dbReference type="GO" id="GO:0022857">
    <property type="term" value="F:transmembrane transporter activity"/>
    <property type="evidence" value="ECO:0007669"/>
    <property type="project" value="TreeGrafter"/>
</dbReference>
<name>A0AAE4JWR5_9CYAN</name>
<dbReference type="Gene3D" id="3.40.50.300">
    <property type="entry name" value="P-loop containing nucleotide triphosphate hydrolases"/>
    <property type="match status" value="1"/>
</dbReference>
<dbReference type="InterPro" id="IPR017871">
    <property type="entry name" value="ABC_transporter-like_CS"/>
</dbReference>
<comment type="caution">
    <text evidence="6">The sequence shown here is derived from an EMBL/GenBank/DDBJ whole genome shotgun (WGS) entry which is preliminary data.</text>
</comment>
<dbReference type="PANTHER" id="PTHR24220:SF86">
    <property type="entry name" value="ABC TRANSPORTER ABCH.1"/>
    <property type="match status" value="1"/>
</dbReference>
<protein>
    <submittedName>
        <fullName evidence="6">ABC transporter ATP-binding protein</fullName>
    </submittedName>
</protein>
<dbReference type="PROSITE" id="PS50893">
    <property type="entry name" value="ABC_TRANSPORTER_2"/>
    <property type="match status" value="1"/>
</dbReference>
<evidence type="ECO:0000256" key="1">
    <source>
        <dbReference type="ARBA" id="ARBA00022448"/>
    </source>
</evidence>
<evidence type="ECO:0000256" key="2">
    <source>
        <dbReference type="ARBA" id="ARBA00022741"/>
    </source>
</evidence>
<proteinExistence type="predicted"/>
<dbReference type="GO" id="GO:0016887">
    <property type="term" value="F:ATP hydrolysis activity"/>
    <property type="evidence" value="ECO:0007669"/>
    <property type="project" value="InterPro"/>
</dbReference>
<keyword evidence="3 6" id="KW-0067">ATP-binding</keyword>
<keyword evidence="7" id="KW-1185">Reference proteome</keyword>
<dbReference type="PANTHER" id="PTHR24220">
    <property type="entry name" value="IMPORT ATP-BINDING PROTEIN"/>
    <property type="match status" value="1"/>
</dbReference>
<dbReference type="InterPro" id="IPR027417">
    <property type="entry name" value="P-loop_NTPase"/>
</dbReference>
<feature type="region of interest" description="Disordered" evidence="4">
    <location>
        <begin position="232"/>
        <end position="256"/>
    </location>
</feature>
<dbReference type="SUPFAM" id="SSF52540">
    <property type="entry name" value="P-loop containing nucleoside triphosphate hydrolases"/>
    <property type="match status" value="1"/>
</dbReference>
<accession>A0AAE4JWR5</accession>
<feature type="domain" description="ABC transporter" evidence="5">
    <location>
        <begin position="8"/>
        <end position="248"/>
    </location>
</feature>
<dbReference type="SMART" id="SM00382">
    <property type="entry name" value="AAA"/>
    <property type="match status" value="1"/>
</dbReference>
<keyword evidence="1" id="KW-0813">Transport</keyword>
<organism evidence="6 7">
    <name type="scientific">Pseudocalidococcus azoricus BACA0444</name>
    <dbReference type="NCBI Taxonomy" id="2918990"/>
    <lineage>
        <taxon>Bacteria</taxon>
        <taxon>Bacillati</taxon>
        <taxon>Cyanobacteriota</taxon>
        <taxon>Cyanophyceae</taxon>
        <taxon>Acaryochloridales</taxon>
        <taxon>Thermosynechococcaceae</taxon>
        <taxon>Pseudocalidococcus</taxon>
        <taxon>Pseudocalidococcus azoricus</taxon>
    </lineage>
</organism>
<dbReference type="RefSeq" id="WP_322876538.1">
    <property type="nucleotide sequence ID" value="NZ_JAVMIP010000001.1"/>
</dbReference>